<evidence type="ECO:0000256" key="3">
    <source>
        <dbReference type="ARBA" id="ARBA00022664"/>
    </source>
</evidence>
<evidence type="ECO:0000313" key="9">
    <source>
        <dbReference type="EMBL" id="CAG9771629.1"/>
    </source>
</evidence>
<dbReference type="AlphaFoldDB" id="A0A9N9MVQ7"/>
<dbReference type="GO" id="GO:0000387">
    <property type="term" value="P:spliceosomal snRNP assembly"/>
    <property type="evidence" value="ECO:0007669"/>
    <property type="project" value="UniProtKB-UniRule"/>
</dbReference>
<dbReference type="GO" id="GO:0032797">
    <property type="term" value="C:SMN complex"/>
    <property type="evidence" value="ECO:0007669"/>
    <property type="project" value="UniProtKB-UniRule"/>
</dbReference>
<organism evidence="9 10">
    <name type="scientific">Ceutorhynchus assimilis</name>
    <name type="common">cabbage seed weevil</name>
    <dbReference type="NCBI Taxonomy" id="467358"/>
    <lineage>
        <taxon>Eukaryota</taxon>
        <taxon>Metazoa</taxon>
        <taxon>Ecdysozoa</taxon>
        <taxon>Arthropoda</taxon>
        <taxon>Hexapoda</taxon>
        <taxon>Insecta</taxon>
        <taxon>Pterygota</taxon>
        <taxon>Neoptera</taxon>
        <taxon>Endopterygota</taxon>
        <taxon>Coleoptera</taxon>
        <taxon>Polyphaga</taxon>
        <taxon>Cucujiformia</taxon>
        <taxon>Curculionidae</taxon>
        <taxon>Ceutorhynchinae</taxon>
        <taxon>Ceutorhynchus</taxon>
    </lineage>
</organism>
<dbReference type="InterPro" id="IPR017364">
    <property type="entry name" value="GEMIN2"/>
</dbReference>
<feature type="compositionally biased region" description="Basic and acidic residues" evidence="8">
    <location>
        <begin position="14"/>
        <end position="27"/>
    </location>
</feature>
<dbReference type="PIRSF" id="PIRSF038038">
    <property type="entry name" value="SMN_Gemin2"/>
    <property type="match status" value="1"/>
</dbReference>
<keyword evidence="10" id="KW-1185">Reference proteome</keyword>
<proteinExistence type="inferred from homology"/>
<feature type="compositionally biased region" description="Acidic residues" evidence="8">
    <location>
        <begin position="1"/>
        <end position="13"/>
    </location>
</feature>
<sequence>MDFMDTESSDEETVSQRKALDVQMPHDFDPNSIPQTGEEYLQHVIYERTKKCKTLVVANGDFSKFDKNRTIHLDKSSDVHKPLDKFIPTKEWLDNAIKDFTQLRNLIKNSSKDLPYENVTNLCIKKVENSPPVFSDITRYTQASKINMLHEITSHLDKFDSTTGISENLGTWIYGILILLEKPLTPDCCFKLREFAKKCASIRADLKDDIDASVAVPLNLYICIIARYFNQLDLAD</sequence>
<comment type="subunit">
    <text evidence="7">Part of the core SMN complex.</text>
</comment>
<comment type="subcellular location">
    <subcellularLocation>
        <location evidence="1">Cytoplasm</location>
    </subcellularLocation>
</comment>
<dbReference type="PANTHER" id="PTHR12794:SF0">
    <property type="entry name" value="GEM-ASSOCIATED PROTEIN 2"/>
    <property type="match status" value="1"/>
</dbReference>
<dbReference type="EMBL" id="OU892283">
    <property type="protein sequence ID" value="CAG9771629.1"/>
    <property type="molecule type" value="Genomic_DNA"/>
</dbReference>
<evidence type="ECO:0000256" key="5">
    <source>
        <dbReference type="ARBA" id="ARBA00025758"/>
    </source>
</evidence>
<dbReference type="GO" id="GO:0005681">
    <property type="term" value="C:spliceosomal complex"/>
    <property type="evidence" value="ECO:0007669"/>
    <property type="project" value="UniProtKB-UniRule"/>
</dbReference>
<protein>
    <recommendedName>
        <fullName evidence="6 7">Gem-associated protein 2</fullName>
    </recommendedName>
</protein>
<dbReference type="OrthoDB" id="428895at2759"/>
<comment type="similarity">
    <text evidence="5 7">Belongs to the gemin-2 family.</text>
</comment>
<dbReference type="PANTHER" id="PTHR12794">
    <property type="entry name" value="GEMIN2"/>
    <property type="match status" value="1"/>
</dbReference>
<gene>
    <name evidence="9" type="ORF">CEUTPL_LOCUS12059</name>
</gene>
<reference evidence="9" key="1">
    <citation type="submission" date="2022-01" db="EMBL/GenBank/DDBJ databases">
        <authorList>
            <person name="King R."/>
        </authorList>
    </citation>
    <scope>NUCLEOTIDE SEQUENCE</scope>
</reference>
<dbReference type="GO" id="GO:0000245">
    <property type="term" value="P:spliceosomal complex assembly"/>
    <property type="evidence" value="ECO:0007669"/>
    <property type="project" value="UniProtKB-UniRule"/>
</dbReference>
<dbReference type="Gene3D" id="1.20.58.1070">
    <property type="match status" value="1"/>
</dbReference>
<evidence type="ECO:0000256" key="2">
    <source>
        <dbReference type="ARBA" id="ARBA00022490"/>
    </source>
</evidence>
<keyword evidence="2 7" id="KW-0963">Cytoplasm</keyword>
<dbReference type="Proteomes" id="UP001152799">
    <property type="component" value="Chromosome 7"/>
</dbReference>
<evidence type="ECO:0000256" key="6">
    <source>
        <dbReference type="ARBA" id="ARBA00047179"/>
    </source>
</evidence>
<evidence type="ECO:0000313" key="10">
    <source>
        <dbReference type="Proteomes" id="UP001152799"/>
    </source>
</evidence>
<evidence type="ECO:0000256" key="1">
    <source>
        <dbReference type="ARBA" id="ARBA00004496"/>
    </source>
</evidence>
<keyword evidence="3 7" id="KW-0507">mRNA processing</keyword>
<dbReference type="InterPro" id="IPR035426">
    <property type="entry name" value="Gemin2/Brr1"/>
</dbReference>
<dbReference type="Pfam" id="PF04938">
    <property type="entry name" value="SIP1"/>
    <property type="match status" value="1"/>
</dbReference>
<evidence type="ECO:0000256" key="8">
    <source>
        <dbReference type="SAM" id="MobiDB-lite"/>
    </source>
</evidence>
<feature type="region of interest" description="Disordered" evidence="8">
    <location>
        <begin position="1"/>
        <end position="27"/>
    </location>
</feature>
<keyword evidence="4 7" id="KW-0508">mRNA splicing</keyword>
<name>A0A9N9MVQ7_9CUCU</name>
<comment type="function">
    <text evidence="7">The SMN complex catalyzes the assembly of small nuclear ribonucleoproteins (snRNPs), the building blocks of the spliceosome, and thereby plays an important role in the splicing of cellular pre-mRNAs.</text>
</comment>
<evidence type="ECO:0000256" key="7">
    <source>
        <dbReference type="PIRNR" id="PIRNR038038"/>
    </source>
</evidence>
<accession>A0A9N9MVQ7</accession>
<evidence type="ECO:0000256" key="4">
    <source>
        <dbReference type="ARBA" id="ARBA00023187"/>
    </source>
</evidence>